<keyword evidence="4 9" id="KW-0808">Transferase</keyword>
<dbReference type="PANTHER" id="PTHR43442">
    <property type="entry name" value="GLUCONOKINASE-RELATED"/>
    <property type="match status" value="1"/>
</dbReference>
<sequence>MTSKYTIIILMGVSGTGKSTIGHLLSDQLDIPFFDGDDFHPKANIDKMSNGIPLDDHDREGWLIRLNELAVEHKLHGAIIACSALKKTYRKLLRNKIEGQMAFIHLTGSFDLIKSRLEKRKSHYMTSALLQSQFDTLETPASALEVSITSGPEEIVAKILEYLASNNNQ</sequence>
<evidence type="ECO:0000256" key="6">
    <source>
        <dbReference type="ARBA" id="ARBA00022777"/>
    </source>
</evidence>
<comment type="similarity">
    <text evidence="2 9">Belongs to the gluconokinase GntK/GntV family.</text>
</comment>
<reference evidence="10 11" key="1">
    <citation type="submission" date="2022-05" db="EMBL/GenBank/DDBJ databases">
        <authorList>
            <person name="Park J.-S."/>
        </authorList>
    </citation>
    <scope>NUCLEOTIDE SEQUENCE [LARGE SCALE GENOMIC DNA]</scope>
    <source>
        <strain evidence="10 11">2012CJ35-5</strain>
    </source>
</reference>
<keyword evidence="11" id="KW-1185">Reference proteome</keyword>
<evidence type="ECO:0000313" key="11">
    <source>
        <dbReference type="Proteomes" id="UP001203607"/>
    </source>
</evidence>
<dbReference type="Gene3D" id="3.40.50.300">
    <property type="entry name" value="P-loop containing nucleotide triphosphate hydrolases"/>
    <property type="match status" value="1"/>
</dbReference>
<evidence type="ECO:0000256" key="2">
    <source>
        <dbReference type="ARBA" id="ARBA00008420"/>
    </source>
</evidence>
<dbReference type="PANTHER" id="PTHR43442:SF3">
    <property type="entry name" value="GLUCONOKINASE-RELATED"/>
    <property type="match status" value="1"/>
</dbReference>
<comment type="caution">
    <text evidence="10">The sequence shown here is derived from an EMBL/GenBank/DDBJ whole genome shotgun (WGS) entry which is preliminary data.</text>
</comment>
<dbReference type="Pfam" id="PF01202">
    <property type="entry name" value="SKI"/>
    <property type="match status" value="1"/>
</dbReference>
<name>A0ABT0PP08_9FLAO</name>
<evidence type="ECO:0000313" key="10">
    <source>
        <dbReference type="EMBL" id="MCL6273099.1"/>
    </source>
</evidence>
<keyword evidence="7 9" id="KW-0067">ATP-binding</keyword>
<evidence type="ECO:0000256" key="9">
    <source>
        <dbReference type="RuleBase" id="RU363066"/>
    </source>
</evidence>
<evidence type="ECO:0000256" key="3">
    <source>
        <dbReference type="ARBA" id="ARBA00012054"/>
    </source>
</evidence>
<dbReference type="EC" id="2.7.1.12" evidence="3 9"/>
<evidence type="ECO:0000256" key="5">
    <source>
        <dbReference type="ARBA" id="ARBA00022741"/>
    </source>
</evidence>
<comment type="catalytic activity">
    <reaction evidence="8 9">
        <text>D-gluconate + ATP = 6-phospho-D-gluconate + ADP + H(+)</text>
        <dbReference type="Rhea" id="RHEA:19433"/>
        <dbReference type="ChEBI" id="CHEBI:15378"/>
        <dbReference type="ChEBI" id="CHEBI:18391"/>
        <dbReference type="ChEBI" id="CHEBI:30616"/>
        <dbReference type="ChEBI" id="CHEBI:58759"/>
        <dbReference type="ChEBI" id="CHEBI:456216"/>
        <dbReference type="EC" id="2.7.1.12"/>
    </reaction>
</comment>
<gene>
    <name evidence="10" type="ORF">M3P19_03710</name>
</gene>
<dbReference type="EMBL" id="JAMFMA010000001">
    <property type="protein sequence ID" value="MCL6273099.1"/>
    <property type="molecule type" value="Genomic_DNA"/>
</dbReference>
<dbReference type="InterPro" id="IPR027417">
    <property type="entry name" value="P-loop_NTPase"/>
</dbReference>
<accession>A0ABT0PP08</accession>
<proteinExistence type="inferred from homology"/>
<keyword evidence="5 9" id="KW-0547">Nucleotide-binding</keyword>
<dbReference type="InterPro" id="IPR031322">
    <property type="entry name" value="Shikimate/glucono_kinase"/>
</dbReference>
<dbReference type="RefSeq" id="WP_249656273.1">
    <property type="nucleotide sequence ID" value="NZ_JAMFMA010000001.1"/>
</dbReference>
<dbReference type="SUPFAM" id="SSF52540">
    <property type="entry name" value="P-loop containing nucleoside triphosphate hydrolases"/>
    <property type="match status" value="1"/>
</dbReference>
<organism evidence="10 11">
    <name type="scientific">Flagellimonas spongiicola</name>
    <dbReference type="NCBI Taxonomy" id="2942208"/>
    <lineage>
        <taxon>Bacteria</taxon>
        <taxon>Pseudomonadati</taxon>
        <taxon>Bacteroidota</taxon>
        <taxon>Flavobacteriia</taxon>
        <taxon>Flavobacteriales</taxon>
        <taxon>Flavobacteriaceae</taxon>
        <taxon>Flagellimonas</taxon>
    </lineage>
</organism>
<dbReference type="CDD" id="cd02021">
    <property type="entry name" value="GntK"/>
    <property type="match status" value="1"/>
</dbReference>
<comment type="pathway">
    <text evidence="1">Carbohydrate acid metabolism.</text>
</comment>
<evidence type="ECO:0000256" key="7">
    <source>
        <dbReference type="ARBA" id="ARBA00022840"/>
    </source>
</evidence>
<keyword evidence="6 9" id="KW-0418">Kinase</keyword>
<dbReference type="NCBIfam" id="TIGR01313">
    <property type="entry name" value="therm_gnt_kin"/>
    <property type="match status" value="1"/>
</dbReference>
<evidence type="ECO:0000256" key="4">
    <source>
        <dbReference type="ARBA" id="ARBA00022679"/>
    </source>
</evidence>
<evidence type="ECO:0000256" key="1">
    <source>
        <dbReference type="ARBA" id="ARBA00004761"/>
    </source>
</evidence>
<evidence type="ECO:0000256" key="8">
    <source>
        <dbReference type="ARBA" id="ARBA00048090"/>
    </source>
</evidence>
<protein>
    <recommendedName>
        <fullName evidence="3 9">Gluconokinase</fullName>
        <ecNumber evidence="3 9">2.7.1.12</ecNumber>
    </recommendedName>
</protein>
<dbReference type="InterPro" id="IPR006001">
    <property type="entry name" value="Therm_gnt_kin"/>
</dbReference>
<dbReference type="Proteomes" id="UP001203607">
    <property type="component" value="Unassembled WGS sequence"/>
</dbReference>